<proteinExistence type="predicted"/>
<name>A0A5Q4VIV6_9BACT</name>
<dbReference type="EMBL" id="VDMB01000002">
    <property type="protein sequence ID" value="TYT75911.1"/>
    <property type="molecule type" value="Genomic_DNA"/>
</dbReference>
<evidence type="ECO:0000313" key="1">
    <source>
        <dbReference type="EMBL" id="TYT75911.1"/>
    </source>
</evidence>
<reference evidence="1 2" key="1">
    <citation type="submission" date="2019-06" db="EMBL/GenBank/DDBJ databases">
        <title>Desulfobotulus mexicanus sp. nov., a novel sulfate-reducing bacterium isolated from the sediment of an alkaline crater lake in Mexico.</title>
        <authorList>
            <person name="Hirschler-Rea A."/>
        </authorList>
    </citation>
    <scope>NUCLEOTIDE SEQUENCE [LARGE SCALE GENOMIC DNA]</scope>
    <source>
        <strain evidence="1 2">PAR22N</strain>
    </source>
</reference>
<dbReference type="Proteomes" id="UP000321899">
    <property type="component" value="Unassembled WGS sequence"/>
</dbReference>
<dbReference type="OrthoDB" id="9843485at2"/>
<accession>A0A5Q4VIV6</accession>
<organism evidence="1 2">
    <name type="scientific">Desulfobotulus mexicanus</name>
    <dbReference type="NCBI Taxonomy" id="2586642"/>
    <lineage>
        <taxon>Bacteria</taxon>
        <taxon>Pseudomonadati</taxon>
        <taxon>Thermodesulfobacteriota</taxon>
        <taxon>Desulfobacteria</taxon>
        <taxon>Desulfobacterales</taxon>
        <taxon>Desulfobacteraceae</taxon>
        <taxon>Desulfobotulus</taxon>
    </lineage>
</organism>
<evidence type="ECO:0000313" key="2">
    <source>
        <dbReference type="Proteomes" id="UP000321899"/>
    </source>
</evidence>
<dbReference type="RefSeq" id="WP_139446200.1">
    <property type="nucleotide sequence ID" value="NZ_VDMB01000002.1"/>
</dbReference>
<gene>
    <name evidence="1" type="ORF">FIM25_03170</name>
</gene>
<dbReference type="AlphaFoldDB" id="A0A5Q4VIV6"/>
<sequence>MADSLNETEKWGESLFDDTYDRTFFELMRNKETNPNISIIEIEARLNDRYLSFGHGWDGGSPVQEVMLSAEIAALEAFLAEWRGQLSPLKRI</sequence>
<keyword evidence="2" id="KW-1185">Reference proteome</keyword>
<protein>
    <submittedName>
        <fullName evidence="1">Uncharacterized protein</fullName>
    </submittedName>
</protein>
<comment type="caution">
    <text evidence="1">The sequence shown here is derived from an EMBL/GenBank/DDBJ whole genome shotgun (WGS) entry which is preliminary data.</text>
</comment>